<evidence type="ECO:0000256" key="1">
    <source>
        <dbReference type="ARBA" id="ARBA00023015"/>
    </source>
</evidence>
<organism evidence="6 7">
    <name type="scientific">Streptomyces finlayi</name>
    <dbReference type="NCBI Taxonomy" id="67296"/>
    <lineage>
        <taxon>Bacteria</taxon>
        <taxon>Bacillati</taxon>
        <taxon>Actinomycetota</taxon>
        <taxon>Actinomycetes</taxon>
        <taxon>Kitasatosporales</taxon>
        <taxon>Streptomycetaceae</taxon>
        <taxon>Streptomyces</taxon>
    </lineage>
</organism>
<dbReference type="AlphaFoldDB" id="A0A7G7BWH9"/>
<dbReference type="InterPro" id="IPR036271">
    <property type="entry name" value="Tet_transcr_reg_TetR-rel_C_sf"/>
</dbReference>
<dbReference type="PROSITE" id="PS01081">
    <property type="entry name" value="HTH_TETR_1"/>
    <property type="match status" value="1"/>
</dbReference>
<reference evidence="7" key="1">
    <citation type="submission" date="2019-10" db="EMBL/GenBank/DDBJ databases">
        <title>Antimicrobial potential of Antarctic Bacteria.</title>
        <authorList>
            <person name="Benaud N."/>
            <person name="Edwards R.J."/>
            <person name="Ferrari B.C."/>
        </authorList>
    </citation>
    <scope>NUCLEOTIDE SEQUENCE [LARGE SCALE GENOMIC DNA]</scope>
    <source>
        <strain evidence="7">NBSH44</strain>
        <plasmid evidence="7">unnamed1</plasmid>
    </source>
</reference>
<dbReference type="Pfam" id="PF00440">
    <property type="entry name" value="TetR_N"/>
    <property type="match status" value="1"/>
</dbReference>
<dbReference type="InterPro" id="IPR001647">
    <property type="entry name" value="HTH_TetR"/>
</dbReference>
<evidence type="ECO:0000256" key="2">
    <source>
        <dbReference type="ARBA" id="ARBA00023125"/>
    </source>
</evidence>
<gene>
    <name evidence="6" type="ORF">F0344_34655</name>
</gene>
<accession>A0A7G7BWH9</accession>
<dbReference type="InterPro" id="IPR009057">
    <property type="entry name" value="Homeodomain-like_sf"/>
</dbReference>
<evidence type="ECO:0000313" key="7">
    <source>
        <dbReference type="Proteomes" id="UP000515307"/>
    </source>
</evidence>
<dbReference type="InterPro" id="IPR050109">
    <property type="entry name" value="HTH-type_TetR-like_transc_reg"/>
</dbReference>
<dbReference type="GO" id="GO:0003700">
    <property type="term" value="F:DNA-binding transcription factor activity"/>
    <property type="evidence" value="ECO:0007669"/>
    <property type="project" value="TreeGrafter"/>
</dbReference>
<evidence type="ECO:0000256" key="3">
    <source>
        <dbReference type="ARBA" id="ARBA00023163"/>
    </source>
</evidence>
<dbReference type="GO" id="GO:0000976">
    <property type="term" value="F:transcription cis-regulatory region binding"/>
    <property type="evidence" value="ECO:0007669"/>
    <property type="project" value="TreeGrafter"/>
</dbReference>
<keyword evidence="6" id="KW-0614">Plasmid</keyword>
<dbReference type="Gene3D" id="1.10.357.10">
    <property type="entry name" value="Tetracycline Repressor, domain 2"/>
    <property type="match status" value="1"/>
</dbReference>
<feature type="domain" description="HTH tetR-type" evidence="5">
    <location>
        <begin position="6"/>
        <end position="66"/>
    </location>
</feature>
<dbReference type="KEGG" id="sfiy:F0344_34655"/>
<dbReference type="PRINTS" id="PR00455">
    <property type="entry name" value="HTHTETR"/>
</dbReference>
<keyword evidence="2 4" id="KW-0238">DNA-binding</keyword>
<dbReference type="SUPFAM" id="SSF48498">
    <property type="entry name" value="Tetracyclin repressor-like, C-terminal domain"/>
    <property type="match status" value="1"/>
</dbReference>
<dbReference type="Proteomes" id="UP000515307">
    <property type="component" value="Plasmid unnamed1"/>
</dbReference>
<keyword evidence="1" id="KW-0805">Transcription regulation</keyword>
<dbReference type="EMBL" id="CP045703">
    <property type="protein sequence ID" value="QNE79694.1"/>
    <property type="molecule type" value="Genomic_DNA"/>
</dbReference>
<name>A0A7G7BWH9_9ACTN</name>
<protein>
    <submittedName>
        <fullName evidence="6">TetR family transcriptional regulator</fullName>
    </submittedName>
</protein>
<dbReference type="PANTHER" id="PTHR30055:SF234">
    <property type="entry name" value="HTH-TYPE TRANSCRIPTIONAL REGULATOR BETI"/>
    <property type="match status" value="1"/>
</dbReference>
<keyword evidence="3" id="KW-0804">Transcription</keyword>
<evidence type="ECO:0000313" key="6">
    <source>
        <dbReference type="EMBL" id="QNE79694.1"/>
    </source>
</evidence>
<feature type="DNA-binding region" description="H-T-H motif" evidence="4">
    <location>
        <begin position="29"/>
        <end position="48"/>
    </location>
</feature>
<dbReference type="SUPFAM" id="SSF46689">
    <property type="entry name" value="Homeodomain-like"/>
    <property type="match status" value="1"/>
</dbReference>
<evidence type="ECO:0000256" key="4">
    <source>
        <dbReference type="PROSITE-ProRule" id="PRU00335"/>
    </source>
</evidence>
<dbReference type="InterPro" id="IPR047923">
    <property type="entry name" value="ArpA-like"/>
</dbReference>
<geneLocation type="plasmid" evidence="6 7">
    <name>unnamed1</name>
</geneLocation>
<keyword evidence="7" id="KW-1185">Reference proteome</keyword>
<proteinExistence type="predicted"/>
<dbReference type="InterPro" id="IPR023772">
    <property type="entry name" value="DNA-bd_HTH_TetR-type_CS"/>
</dbReference>
<dbReference type="PROSITE" id="PS50977">
    <property type="entry name" value="HTH_TETR_2"/>
    <property type="match status" value="1"/>
</dbReference>
<evidence type="ECO:0000259" key="5">
    <source>
        <dbReference type="PROSITE" id="PS50977"/>
    </source>
</evidence>
<sequence>MQERARRTRAKLIRAAAEVFAESGFAGASVSRITDRAGVTLGSMYFHFKNKEALAREIVRSQPDIVSPPLAAKGLQRLIDITLTWSYQMLDEPLLLAGARLVTDQELFISAEENSHQQWAEVAALALTEAKDMGQLRDGVDIPAFARMVVSACTGAQMHAQMESGRRDLPQRVEEIWYCVLPAIAGPGTAELMVFGETRGRPAAGLKKRKP</sequence>
<dbReference type="NCBIfam" id="NF041196">
    <property type="entry name" value="ScbR_bind_reg"/>
    <property type="match status" value="1"/>
</dbReference>
<dbReference type="Pfam" id="PF21935">
    <property type="entry name" value="TetR_C_45"/>
    <property type="match status" value="1"/>
</dbReference>
<dbReference type="InterPro" id="IPR054126">
    <property type="entry name" value="CprB_TetR_C"/>
</dbReference>
<dbReference type="PANTHER" id="PTHR30055">
    <property type="entry name" value="HTH-TYPE TRANSCRIPTIONAL REGULATOR RUTR"/>
    <property type="match status" value="1"/>
</dbReference>